<accession>A0A976QVU0</accession>
<keyword evidence="5 8" id="KW-0808">Transferase</keyword>
<dbReference type="GO" id="GO:0004069">
    <property type="term" value="F:L-aspartate:2-oxoglutarate aminotransferase activity"/>
    <property type="evidence" value="ECO:0007669"/>
    <property type="project" value="UniProtKB-EC"/>
</dbReference>
<protein>
    <submittedName>
        <fullName evidence="8">Aspartate aminotransferase, cytoplasmic</fullName>
        <ecNumber evidence="8">2.6.1.1</ecNumber>
    </submittedName>
</protein>
<comment type="similarity">
    <text evidence="2">Belongs to the class-I pyridoxal-phosphate-dependent aminotransferase family.</text>
</comment>
<dbReference type="Gene3D" id="3.40.640.10">
    <property type="entry name" value="Type I PLP-dependent aspartate aminotransferase-like (Major domain)"/>
    <property type="match status" value="1"/>
</dbReference>
<feature type="domain" description="Aminotransferase class I/classII large" evidence="7">
    <location>
        <begin position="29"/>
        <end position="402"/>
    </location>
</feature>
<dbReference type="Gene3D" id="3.90.1150.10">
    <property type="entry name" value="Aspartate Aminotransferase, domain 1"/>
    <property type="match status" value="1"/>
</dbReference>
<comment type="subunit">
    <text evidence="3">Homodimer.</text>
</comment>
<dbReference type="PANTHER" id="PTHR11879:SF22">
    <property type="entry name" value="ASPARTATE AMINOTRANSFERASE, MITOCHONDRIAL"/>
    <property type="match status" value="1"/>
</dbReference>
<dbReference type="Proteomes" id="UP000244811">
    <property type="component" value="Chromosome 2"/>
</dbReference>
<dbReference type="InterPro" id="IPR015424">
    <property type="entry name" value="PyrdxlP-dep_Trfase"/>
</dbReference>
<evidence type="ECO:0000256" key="4">
    <source>
        <dbReference type="ARBA" id="ARBA00022576"/>
    </source>
</evidence>
<dbReference type="AlphaFoldDB" id="A0A976QVU0"/>
<dbReference type="Pfam" id="PF00155">
    <property type="entry name" value="Aminotran_1_2"/>
    <property type="match status" value="1"/>
</dbReference>
<evidence type="ECO:0000313" key="9">
    <source>
        <dbReference type="Proteomes" id="UP000244811"/>
    </source>
</evidence>
<evidence type="ECO:0000259" key="7">
    <source>
        <dbReference type="Pfam" id="PF00155"/>
    </source>
</evidence>
<dbReference type="SUPFAM" id="SSF53383">
    <property type="entry name" value="PLP-dependent transferases"/>
    <property type="match status" value="1"/>
</dbReference>
<evidence type="ECO:0000256" key="5">
    <source>
        <dbReference type="ARBA" id="ARBA00022679"/>
    </source>
</evidence>
<dbReference type="PANTHER" id="PTHR11879">
    <property type="entry name" value="ASPARTATE AMINOTRANSFERASE"/>
    <property type="match status" value="1"/>
</dbReference>
<dbReference type="InterPro" id="IPR000796">
    <property type="entry name" value="Asp_trans"/>
</dbReference>
<dbReference type="GO" id="GO:0006520">
    <property type="term" value="P:amino acid metabolic process"/>
    <property type="evidence" value="ECO:0007669"/>
    <property type="project" value="InterPro"/>
</dbReference>
<reference evidence="8" key="1">
    <citation type="submission" date="2022-07" db="EMBL/GenBank/DDBJ databases">
        <title>Evaluation of T. orientalis genome assembly methods using nanopore sequencing and analysis of variation between genomes.</title>
        <authorList>
            <person name="Yam J."/>
            <person name="Micallef M.L."/>
            <person name="Liu M."/>
            <person name="Djordjevic S.P."/>
            <person name="Bogema D.R."/>
            <person name="Jenkins C."/>
        </authorList>
    </citation>
    <scope>NUCLEOTIDE SEQUENCE</scope>
    <source>
        <strain evidence="8">Goon Nure</strain>
    </source>
</reference>
<organism evidence="8 9">
    <name type="scientific">Theileria orientalis</name>
    <dbReference type="NCBI Taxonomy" id="68886"/>
    <lineage>
        <taxon>Eukaryota</taxon>
        <taxon>Sar</taxon>
        <taxon>Alveolata</taxon>
        <taxon>Apicomplexa</taxon>
        <taxon>Aconoidasida</taxon>
        <taxon>Piroplasmida</taxon>
        <taxon>Theileriidae</taxon>
        <taxon>Theileria</taxon>
    </lineage>
</organism>
<evidence type="ECO:0000256" key="6">
    <source>
        <dbReference type="ARBA" id="ARBA00022898"/>
    </source>
</evidence>
<keyword evidence="6" id="KW-0663">Pyridoxal phosphate</keyword>
<evidence type="ECO:0000256" key="3">
    <source>
        <dbReference type="ARBA" id="ARBA00011738"/>
    </source>
</evidence>
<sequence>MQFFDDLPFRPLDLNFGPAMLAKEDKHPDKLDLSLGVYRSAEGEPFMFEVVKEVRAEIAGNPNQLEEYLSLLGNTQLSQASRDLLFKTKDTDEEEYKKLCERICSIHAASATNGIFIGLLFLEYNIKDANRAFTSRPCWVGYPTIVDNTRLEYGEYPYLKKDSTLDIEGMLSHFETLRRGDILLLQVSAHNPCGVDPTKEQWQKIAEVVKRKELIPFLDIAYQGYASGDLEEDSYAVRLFATMGVDFFVAHSFSKMMTVYAGRVGCLHLVMHRNDLALREKVLSNLRHICRGVHGTPVRLYSEVVYKILTTPSLKERWLVELGKAYNRVKTARVALFNKLIEHKVVGNWDHVFNQKGMFCYLNIPEHKVDLLRTRHHIYLISNSRVCVAQLNEKRAERLALALKDVLENE</sequence>
<evidence type="ECO:0000313" key="8">
    <source>
        <dbReference type="EMBL" id="UKK02370.2"/>
    </source>
</evidence>
<dbReference type="EC" id="2.6.1.1" evidence="8"/>
<dbReference type="CDD" id="cd00609">
    <property type="entry name" value="AAT_like"/>
    <property type="match status" value="1"/>
</dbReference>
<dbReference type="InterPro" id="IPR004839">
    <property type="entry name" value="Aminotransferase_I/II_large"/>
</dbReference>
<gene>
    <name evidence="8" type="ORF">MACK_001729</name>
</gene>
<comment type="cofactor">
    <cofactor evidence="1">
        <name>pyridoxal 5'-phosphate</name>
        <dbReference type="ChEBI" id="CHEBI:597326"/>
    </cofactor>
</comment>
<name>A0A976QVU0_THEOR</name>
<dbReference type="InterPro" id="IPR015421">
    <property type="entry name" value="PyrdxlP-dep_Trfase_major"/>
</dbReference>
<dbReference type="GO" id="GO:0030170">
    <property type="term" value="F:pyridoxal phosphate binding"/>
    <property type="evidence" value="ECO:0007669"/>
    <property type="project" value="InterPro"/>
</dbReference>
<dbReference type="EMBL" id="CP056071">
    <property type="protein sequence ID" value="UKK02370.2"/>
    <property type="molecule type" value="Genomic_DNA"/>
</dbReference>
<dbReference type="InterPro" id="IPR015422">
    <property type="entry name" value="PyrdxlP-dep_Trfase_small"/>
</dbReference>
<proteinExistence type="inferred from homology"/>
<evidence type="ECO:0000256" key="2">
    <source>
        <dbReference type="ARBA" id="ARBA00007441"/>
    </source>
</evidence>
<evidence type="ECO:0000256" key="1">
    <source>
        <dbReference type="ARBA" id="ARBA00001933"/>
    </source>
</evidence>
<dbReference type="PRINTS" id="PR00799">
    <property type="entry name" value="TRANSAMINASE"/>
</dbReference>
<keyword evidence="4 8" id="KW-0032">Aminotransferase</keyword>